<evidence type="ECO:0000259" key="3">
    <source>
        <dbReference type="PROSITE" id="PS51371"/>
    </source>
</evidence>
<gene>
    <name evidence="4" type="ORF">SAMN04488505_109208</name>
</gene>
<dbReference type="STRING" id="573321.SAMN04488505_109208"/>
<evidence type="ECO:0000256" key="2">
    <source>
        <dbReference type="PROSITE-ProRule" id="PRU00703"/>
    </source>
</evidence>
<dbReference type="OrthoDB" id="9802114at2"/>
<dbReference type="InterPro" id="IPR044725">
    <property type="entry name" value="CBSX3_CBS_dom"/>
</dbReference>
<dbReference type="SMART" id="SM00116">
    <property type="entry name" value="CBS"/>
    <property type="match status" value="2"/>
</dbReference>
<dbReference type="AlphaFoldDB" id="A0A1H8FIB0"/>
<dbReference type="EMBL" id="FOBB01000009">
    <property type="protein sequence ID" value="SEN31350.1"/>
    <property type="molecule type" value="Genomic_DNA"/>
</dbReference>
<organism evidence="4 5">
    <name type="scientific">Chitinophaga rupis</name>
    <dbReference type="NCBI Taxonomy" id="573321"/>
    <lineage>
        <taxon>Bacteria</taxon>
        <taxon>Pseudomonadati</taxon>
        <taxon>Bacteroidota</taxon>
        <taxon>Chitinophagia</taxon>
        <taxon>Chitinophagales</taxon>
        <taxon>Chitinophagaceae</taxon>
        <taxon>Chitinophaga</taxon>
    </lineage>
</organism>
<dbReference type="CDD" id="cd04623">
    <property type="entry name" value="CBS_pair_bac_euk"/>
    <property type="match status" value="1"/>
</dbReference>
<evidence type="ECO:0000313" key="5">
    <source>
        <dbReference type="Proteomes" id="UP000198984"/>
    </source>
</evidence>
<dbReference type="Gene3D" id="3.10.580.10">
    <property type="entry name" value="CBS-domain"/>
    <property type="match status" value="1"/>
</dbReference>
<feature type="domain" description="CBS" evidence="3">
    <location>
        <begin position="9"/>
        <end position="68"/>
    </location>
</feature>
<evidence type="ECO:0000313" key="4">
    <source>
        <dbReference type="EMBL" id="SEN31350.1"/>
    </source>
</evidence>
<dbReference type="InterPro" id="IPR046342">
    <property type="entry name" value="CBS_dom_sf"/>
</dbReference>
<keyword evidence="1 2" id="KW-0129">CBS domain</keyword>
<name>A0A1H8FIB0_9BACT</name>
<dbReference type="PANTHER" id="PTHR43080">
    <property type="entry name" value="CBS DOMAIN-CONTAINING PROTEIN CBSX3, MITOCHONDRIAL"/>
    <property type="match status" value="1"/>
</dbReference>
<keyword evidence="5" id="KW-1185">Reference proteome</keyword>
<dbReference type="SUPFAM" id="SSF54631">
    <property type="entry name" value="CBS-domain pair"/>
    <property type="match status" value="1"/>
</dbReference>
<dbReference type="InterPro" id="IPR051257">
    <property type="entry name" value="Diverse_CBS-Domain"/>
</dbReference>
<dbReference type="InterPro" id="IPR000644">
    <property type="entry name" value="CBS_dom"/>
</dbReference>
<feature type="domain" description="CBS" evidence="3">
    <location>
        <begin position="77"/>
        <end position="134"/>
    </location>
</feature>
<accession>A0A1H8FIB0</accession>
<reference evidence="4 5" key="1">
    <citation type="submission" date="2016-10" db="EMBL/GenBank/DDBJ databases">
        <authorList>
            <person name="de Groot N.N."/>
        </authorList>
    </citation>
    <scope>NUCLEOTIDE SEQUENCE [LARGE SCALE GENOMIC DNA]</scope>
    <source>
        <strain evidence="4 5">DSM 21039</strain>
    </source>
</reference>
<proteinExistence type="predicted"/>
<protein>
    <submittedName>
        <fullName evidence="4">CBS domain-containing protein</fullName>
    </submittedName>
</protein>
<dbReference type="PROSITE" id="PS51371">
    <property type="entry name" value="CBS"/>
    <property type="match status" value="2"/>
</dbReference>
<dbReference type="PANTHER" id="PTHR43080:SF2">
    <property type="entry name" value="CBS DOMAIN-CONTAINING PROTEIN"/>
    <property type="match status" value="1"/>
</dbReference>
<dbReference type="Proteomes" id="UP000198984">
    <property type="component" value="Unassembled WGS sequence"/>
</dbReference>
<evidence type="ECO:0000256" key="1">
    <source>
        <dbReference type="ARBA" id="ARBA00023122"/>
    </source>
</evidence>
<dbReference type="Pfam" id="PF00571">
    <property type="entry name" value="CBS"/>
    <property type="match status" value="2"/>
</dbReference>
<dbReference type="RefSeq" id="WP_089919390.1">
    <property type="nucleotide sequence ID" value="NZ_FOBB01000009.1"/>
</dbReference>
<sequence length="147" mass="16625">MGTVRNILQAKGHAVYSINPDSSVFEALKILVDKNVGALMVVDDQGKFLGVFSERDYARRVILKGRASKETAIREIMTERPITVCENDSIEDCMVKMTDKRIRHLPVTDEQQRLIGLISIGDVVKFIIDEQRYIINNLESYISGTHT</sequence>